<dbReference type="InterPro" id="IPR003856">
    <property type="entry name" value="LPS_length_determ_N"/>
</dbReference>
<feature type="region of interest" description="Disordered" evidence="7">
    <location>
        <begin position="395"/>
        <end position="523"/>
    </location>
</feature>
<dbReference type="AlphaFoldDB" id="C7CKQ4"/>
<reference evidence="11" key="1">
    <citation type="journal article" date="2009" name="PLoS ONE">
        <title>Methylobacterium genome sequences: a reference blueprint to investigate microbial metabolism of C1 compounds from natural and industrial sources.</title>
        <authorList>
            <person name="Vuilleumier S."/>
            <person name="Chistoserdova L."/>
            <person name="Lee M.-C."/>
            <person name="Bringel F."/>
            <person name="Lajus A."/>
            <person name="Zhou Y."/>
            <person name="Gourion B."/>
            <person name="Barbe V."/>
            <person name="Chang J."/>
            <person name="Cruveiller S."/>
            <person name="Dossat C."/>
            <person name="Gillett W."/>
            <person name="Gruffaz C."/>
            <person name="Haugen E."/>
            <person name="Hourcade E."/>
            <person name="Levy R."/>
            <person name="Mangenot S."/>
            <person name="Muller E."/>
            <person name="Nadalig T."/>
            <person name="Pagni M."/>
            <person name="Penny C."/>
            <person name="Peyraud R."/>
            <person name="Robinson D.G."/>
            <person name="Roche D."/>
            <person name="Rouy Z."/>
            <person name="Saenampechek C."/>
            <person name="Salvignol G."/>
            <person name="Vallenet D."/>
            <person name="Wu Z."/>
            <person name="Marx C.J."/>
            <person name="Vorholt J.A."/>
            <person name="Olson M.V."/>
            <person name="Kaul R."/>
            <person name="Weissenbach J."/>
            <person name="Medigue C."/>
            <person name="Lidstrom M.E."/>
        </authorList>
    </citation>
    <scope>NUCLEOTIDE SEQUENCE [LARGE SCALE GENOMIC DNA]</scope>
    <source>
        <strain evidence="11">DSM 6343 / CIP 106787 / DM4</strain>
    </source>
</reference>
<evidence type="ECO:0000256" key="5">
    <source>
        <dbReference type="ARBA" id="ARBA00023136"/>
    </source>
</evidence>
<organism evidence="10 11">
    <name type="scientific">Methylorubrum extorquens (strain DSM 6343 / CIP 106787 / DM4)</name>
    <name type="common">Methylobacterium extorquens</name>
    <dbReference type="NCBI Taxonomy" id="661410"/>
    <lineage>
        <taxon>Bacteria</taxon>
        <taxon>Pseudomonadati</taxon>
        <taxon>Pseudomonadota</taxon>
        <taxon>Alphaproteobacteria</taxon>
        <taxon>Hyphomicrobiales</taxon>
        <taxon>Methylobacteriaceae</taxon>
        <taxon>Methylorubrum</taxon>
    </lineage>
</organism>
<dbReference type="HOGENOM" id="CLU_520548_0_0_5"/>
<keyword evidence="5 8" id="KW-0472">Membrane</keyword>
<dbReference type="Pfam" id="PF02706">
    <property type="entry name" value="Wzz"/>
    <property type="match status" value="1"/>
</dbReference>
<name>C7CKQ4_METED</name>
<keyword evidence="6" id="KW-0175">Coiled coil</keyword>
<dbReference type="PANTHER" id="PTHR32309:SF13">
    <property type="entry name" value="FERRIC ENTEROBACTIN TRANSPORT PROTEIN FEPE"/>
    <property type="match status" value="1"/>
</dbReference>
<feature type="coiled-coil region" evidence="6">
    <location>
        <begin position="220"/>
        <end position="247"/>
    </location>
</feature>
<evidence type="ECO:0000256" key="7">
    <source>
        <dbReference type="SAM" id="MobiDB-lite"/>
    </source>
</evidence>
<evidence type="ECO:0000256" key="1">
    <source>
        <dbReference type="ARBA" id="ARBA00004651"/>
    </source>
</evidence>
<feature type="domain" description="Polysaccharide chain length determinant N-terminal" evidence="9">
    <location>
        <begin position="33"/>
        <end position="118"/>
    </location>
</feature>
<evidence type="ECO:0000256" key="2">
    <source>
        <dbReference type="ARBA" id="ARBA00022475"/>
    </source>
</evidence>
<accession>C7CKQ4</accession>
<protein>
    <recommendedName>
        <fullName evidence="9">Polysaccharide chain length determinant N-terminal domain-containing protein</fullName>
    </recommendedName>
</protein>
<dbReference type="InterPro" id="IPR050445">
    <property type="entry name" value="Bact_polysacc_biosynth/exp"/>
</dbReference>
<dbReference type="PANTHER" id="PTHR32309">
    <property type="entry name" value="TYROSINE-PROTEIN KINASE"/>
    <property type="match status" value="1"/>
</dbReference>
<dbReference type="KEGG" id="mdi:METDI5211"/>
<dbReference type="EMBL" id="FP103042">
    <property type="protein sequence ID" value="CAX26824.1"/>
    <property type="molecule type" value="Genomic_DNA"/>
</dbReference>
<evidence type="ECO:0000313" key="10">
    <source>
        <dbReference type="EMBL" id="CAX26824.1"/>
    </source>
</evidence>
<evidence type="ECO:0000259" key="9">
    <source>
        <dbReference type="Pfam" id="PF02706"/>
    </source>
</evidence>
<dbReference type="Proteomes" id="UP000008070">
    <property type="component" value="Chromosome"/>
</dbReference>
<sequence>MTTYTATRGAIPLSSYDRSVASAGQSPSIAPAQLLAMLRHRRRLIALSMILGTLGGVLVVARTEPNYVATAQVIIDPRALRVVEREVTPSIDNADAQIASVENEMRVLRSSTVLNALITRDRLDEDPEFAGEPPGLLRWAKAAILDRVGLSPSRSPDPRRAALQTLERKIAVRRAERSFVVEVHVATRDPDKSARIANELVTLYTEQANRTRSELARRSGASLDDRLAELRAAVRGAENRVATFRSEHDLVSADGSLTRDRRLRDLNTQLAAARARSTEALVRMEQANALRGRLDGLSEAVQSQAMIRLRYQITEARRRRANLANVLGPRHPQLNSVGREIDALQDQLGQELQRIGDAARNDYRRAKQTEEELRRTVETMSTASLADDRALAELARAGGGGGGPAQAVRPVSRALPRTHRADAGRCEQHPGDRRGDPARTADEPEQGHRPRARNADRPGARHPGGDRPRRPARRGGVPAAVPGRVGRSGDRLTLPASLHPCGRRPSAIGGLRGPKRLSRAFAP</sequence>
<feature type="compositionally biased region" description="Basic residues" evidence="7">
    <location>
        <begin position="513"/>
        <end position="523"/>
    </location>
</feature>
<evidence type="ECO:0000313" key="11">
    <source>
        <dbReference type="Proteomes" id="UP000008070"/>
    </source>
</evidence>
<proteinExistence type="predicted"/>
<feature type="transmembrane region" description="Helical" evidence="8">
    <location>
        <begin position="44"/>
        <end position="61"/>
    </location>
</feature>
<gene>
    <name evidence="10" type="ORF">METD_I5211</name>
</gene>
<keyword evidence="4 8" id="KW-1133">Transmembrane helix</keyword>
<keyword evidence="2" id="KW-1003">Cell membrane</keyword>
<evidence type="ECO:0000256" key="6">
    <source>
        <dbReference type="SAM" id="Coils"/>
    </source>
</evidence>
<keyword evidence="3 8" id="KW-0812">Transmembrane</keyword>
<feature type="compositionally biased region" description="Low complexity" evidence="7">
    <location>
        <begin position="474"/>
        <end position="485"/>
    </location>
</feature>
<comment type="subcellular location">
    <subcellularLocation>
        <location evidence="1">Cell membrane</location>
        <topology evidence="1">Multi-pass membrane protein</topology>
    </subcellularLocation>
</comment>
<evidence type="ECO:0000256" key="4">
    <source>
        <dbReference type="ARBA" id="ARBA00022989"/>
    </source>
</evidence>
<evidence type="ECO:0000256" key="8">
    <source>
        <dbReference type="SAM" id="Phobius"/>
    </source>
</evidence>
<evidence type="ECO:0000256" key="3">
    <source>
        <dbReference type="ARBA" id="ARBA00022692"/>
    </source>
</evidence>
<dbReference type="GO" id="GO:0004713">
    <property type="term" value="F:protein tyrosine kinase activity"/>
    <property type="evidence" value="ECO:0007669"/>
    <property type="project" value="TreeGrafter"/>
</dbReference>
<feature type="compositionally biased region" description="Basic and acidic residues" evidence="7">
    <location>
        <begin position="419"/>
        <end position="469"/>
    </location>
</feature>
<dbReference type="GO" id="GO:0005886">
    <property type="term" value="C:plasma membrane"/>
    <property type="evidence" value="ECO:0007669"/>
    <property type="project" value="UniProtKB-SubCell"/>
</dbReference>